<organism evidence="2 3">
    <name type="scientific">Candidatus Amesbacteria bacterium GW2011_GWA1_47_16</name>
    <dbReference type="NCBI Taxonomy" id="1618353"/>
    <lineage>
        <taxon>Bacteria</taxon>
        <taxon>Candidatus Amesiibacteriota</taxon>
    </lineage>
</organism>
<accession>A0A0G1S484</accession>
<dbReference type="EMBL" id="LCNV01000011">
    <property type="protein sequence ID" value="KKU64192.1"/>
    <property type="molecule type" value="Genomic_DNA"/>
</dbReference>
<keyword evidence="1" id="KW-0812">Transmembrane</keyword>
<dbReference type="Proteomes" id="UP000034364">
    <property type="component" value="Unassembled WGS sequence"/>
</dbReference>
<keyword evidence="1" id="KW-1133">Transmembrane helix</keyword>
<evidence type="ECO:0000313" key="2">
    <source>
        <dbReference type="EMBL" id="KKU64192.1"/>
    </source>
</evidence>
<proteinExistence type="predicted"/>
<sequence length="64" mass="7036">GLSTRATPAPIAASSNITPASLKMGNPRLLVFTRLMLYLFTVWLIKYCSLFVTLSSFLFQNVPG</sequence>
<gene>
    <name evidence="2" type="ORF">UX87_C0011G0024</name>
</gene>
<comment type="caution">
    <text evidence="2">The sequence shown here is derived from an EMBL/GenBank/DDBJ whole genome shotgun (WGS) entry which is preliminary data.</text>
</comment>
<feature type="transmembrane region" description="Helical" evidence="1">
    <location>
        <begin position="35"/>
        <end position="59"/>
    </location>
</feature>
<keyword evidence="1" id="KW-0472">Membrane</keyword>
<feature type="non-terminal residue" evidence="2">
    <location>
        <position position="1"/>
    </location>
</feature>
<dbReference type="AlphaFoldDB" id="A0A0G1S484"/>
<protein>
    <submittedName>
        <fullName evidence="2">Uncharacterized protein</fullName>
    </submittedName>
</protein>
<evidence type="ECO:0000256" key="1">
    <source>
        <dbReference type="SAM" id="Phobius"/>
    </source>
</evidence>
<reference evidence="2 3" key="1">
    <citation type="journal article" date="2015" name="Nature">
        <title>rRNA introns, odd ribosomes, and small enigmatic genomes across a large radiation of phyla.</title>
        <authorList>
            <person name="Brown C.T."/>
            <person name="Hug L.A."/>
            <person name="Thomas B.C."/>
            <person name="Sharon I."/>
            <person name="Castelle C.J."/>
            <person name="Singh A."/>
            <person name="Wilkins M.J."/>
            <person name="Williams K.H."/>
            <person name="Banfield J.F."/>
        </authorList>
    </citation>
    <scope>NUCLEOTIDE SEQUENCE [LARGE SCALE GENOMIC DNA]</scope>
</reference>
<evidence type="ECO:0000313" key="3">
    <source>
        <dbReference type="Proteomes" id="UP000034364"/>
    </source>
</evidence>
<name>A0A0G1S484_9BACT</name>